<evidence type="ECO:0000256" key="5">
    <source>
        <dbReference type="ARBA" id="ARBA00022692"/>
    </source>
</evidence>
<keyword evidence="4" id="KW-1003">Cell membrane</keyword>
<evidence type="ECO:0000256" key="2">
    <source>
        <dbReference type="ARBA" id="ARBA00010942"/>
    </source>
</evidence>
<dbReference type="EMBL" id="CP089982">
    <property type="protein sequence ID" value="WXB00111.1"/>
    <property type="molecule type" value="Genomic_DNA"/>
</dbReference>
<dbReference type="SUPFAM" id="SSF82866">
    <property type="entry name" value="Multidrug efflux transporter AcrB transmembrane domain"/>
    <property type="match status" value="2"/>
</dbReference>
<dbReference type="InterPro" id="IPR004763">
    <property type="entry name" value="CusA-like"/>
</dbReference>
<evidence type="ECO:0000256" key="7">
    <source>
        <dbReference type="ARBA" id="ARBA00023136"/>
    </source>
</evidence>
<evidence type="ECO:0000256" key="8">
    <source>
        <dbReference type="SAM" id="Phobius"/>
    </source>
</evidence>
<dbReference type="PRINTS" id="PR00702">
    <property type="entry name" value="ACRIFLAVINRP"/>
</dbReference>
<organism evidence="9 10">
    <name type="scientific">Pendulispora brunnea</name>
    <dbReference type="NCBI Taxonomy" id="2905690"/>
    <lineage>
        <taxon>Bacteria</taxon>
        <taxon>Pseudomonadati</taxon>
        <taxon>Myxococcota</taxon>
        <taxon>Myxococcia</taxon>
        <taxon>Myxococcales</taxon>
        <taxon>Sorangiineae</taxon>
        <taxon>Pendulisporaceae</taxon>
        <taxon>Pendulispora</taxon>
    </lineage>
</organism>
<dbReference type="SUPFAM" id="SSF82693">
    <property type="entry name" value="Multidrug efflux transporter AcrB pore domain, PN1, PN2, PC1 and PC2 subdomains"/>
    <property type="match status" value="3"/>
</dbReference>
<dbReference type="Gene3D" id="3.30.2090.10">
    <property type="entry name" value="Multidrug efflux transporter AcrB TolC docking domain, DN and DC subdomains"/>
    <property type="match status" value="2"/>
</dbReference>
<feature type="transmembrane region" description="Helical" evidence="8">
    <location>
        <begin position="889"/>
        <end position="908"/>
    </location>
</feature>
<gene>
    <name evidence="9" type="ORF">LZC95_25265</name>
</gene>
<dbReference type="InterPro" id="IPR027463">
    <property type="entry name" value="AcrB_DN_DC_subdom"/>
</dbReference>
<evidence type="ECO:0000256" key="1">
    <source>
        <dbReference type="ARBA" id="ARBA00004651"/>
    </source>
</evidence>
<feature type="transmembrane region" description="Helical" evidence="8">
    <location>
        <begin position="12"/>
        <end position="29"/>
    </location>
</feature>
<evidence type="ECO:0000256" key="4">
    <source>
        <dbReference type="ARBA" id="ARBA00022475"/>
    </source>
</evidence>
<feature type="transmembrane region" description="Helical" evidence="8">
    <location>
        <begin position="524"/>
        <end position="544"/>
    </location>
</feature>
<accession>A0ABZ2KN68</accession>
<evidence type="ECO:0000313" key="10">
    <source>
        <dbReference type="Proteomes" id="UP001379533"/>
    </source>
</evidence>
<evidence type="ECO:0000256" key="3">
    <source>
        <dbReference type="ARBA" id="ARBA00022448"/>
    </source>
</evidence>
<dbReference type="Gene3D" id="1.20.1640.10">
    <property type="entry name" value="Multidrug efflux transporter AcrB transmembrane domain"/>
    <property type="match status" value="2"/>
</dbReference>
<protein>
    <submittedName>
        <fullName evidence="9">CusA/CzcA family heavy metal efflux RND transporter</fullName>
    </submittedName>
</protein>
<evidence type="ECO:0000313" key="9">
    <source>
        <dbReference type="EMBL" id="WXB00111.1"/>
    </source>
</evidence>
<reference evidence="9 10" key="1">
    <citation type="submission" date="2021-12" db="EMBL/GenBank/DDBJ databases">
        <title>Discovery of the Pendulisporaceae a myxobacterial family with distinct sporulation behavior and unique specialized metabolism.</title>
        <authorList>
            <person name="Garcia R."/>
            <person name="Popoff A."/>
            <person name="Bader C.D."/>
            <person name="Loehr J."/>
            <person name="Walesch S."/>
            <person name="Walt C."/>
            <person name="Boldt J."/>
            <person name="Bunk B."/>
            <person name="Haeckl F.J.F.P.J."/>
            <person name="Gunesch A.P."/>
            <person name="Birkelbach J."/>
            <person name="Nuebel U."/>
            <person name="Pietschmann T."/>
            <person name="Bach T."/>
            <person name="Mueller R."/>
        </authorList>
    </citation>
    <scope>NUCLEOTIDE SEQUENCE [LARGE SCALE GENOMIC DNA]</scope>
    <source>
        <strain evidence="9 10">MSr12523</strain>
    </source>
</reference>
<dbReference type="NCBIfam" id="TIGR00914">
    <property type="entry name" value="2A0601"/>
    <property type="match status" value="1"/>
</dbReference>
<feature type="transmembrane region" description="Helical" evidence="8">
    <location>
        <begin position="920"/>
        <end position="941"/>
    </location>
</feature>
<dbReference type="InterPro" id="IPR001036">
    <property type="entry name" value="Acrflvin-R"/>
</dbReference>
<dbReference type="PANTHER" id="PTHR32063:SF17">
    <property type="entry name" value="CATION EFFLUX SYSTEM PROTEIN"/>
    <property type="match status" value="1"/>
</dbReference>
<dbReference type="Proteomes" id="UP001379533">
    <property type="component" value="Chromosome"/>
</dbReference>
<keyword evidence="7 8" id="KW-0472">Membrane</keyword>
<sequence>MIPFIIRQALRFRVHVVILTIAIAGWGVWATTQQKVDAYPDISAQMVQVITTYPGRASEDVERQVTIPVEIAMRNVPRVVTIRSRTIFGLSVVQMIFEEGVENYWARQRVQEKLGTLGLPDDAHPDLGPLATAYGEIFRYEIITDGSQNTMDLRTLDDWVVIPRLLRVPGVADVSNFGGYAKEYAIVFKPAQLQRYGLSVQDVVDAVQSNNASAGGSVIPRGSMSFVIRGKGALQSIDEIQRVFAKSVAGTPVYVRDVADVQLGSPVPSGIFSKDRVDESVEGIVLMRKGENPSEVLAGVNDAVAELNASRLPEGARIKPYYDRTLLVRSTMYTVTHSVLMGITLVVLVLVFFLGRPTVALLVALTIPFSLLVAMALMRIADIPVGLLSIGAIDFGIIVDGSVIMAENIARRVGELPKPVTRQSIVRCIGEAALEVEKPLFASIFLIIAAYLPLLTLRSIEGLLFRPLALTIIFALVGALFFALVVTPVLATFLLRFGYDEWENPILKWFKPRYAHWVEVLLRWRYQVAVGTVGVFLVLMAFVAPRLGTQFLPYMDEGVIWVRVNCPEGTSLTQTSAYGGRLRELALEFPEVDFVVVQTGRNDSGTDPFPPSRMEMMIGPKPRALWKRFHTKQELLAALRNRFREEFPTIRFNFTQPIIDSVTEDTNGTSANLAVELLGDDPAVLLDLARKTRDLLKKVPGATDVAIEQEGPQPQLVIEPDRALCARYGVNIDGLNRMITTALGGSPIGALYEGERRFDITAKFDREALHSPQAIGRLPVYAQDGTPIPLAQVARIDIVDGQTIIARENGRRRITVRTDIVGRDQGGFVKEAQARFSKEISVPSPYSVEWLGMFENLSRARGHFTRLIPMTVAAIFVILLMSFRSIQTALILLLPIPFALMGATLALYVRGMNIDVSTGVGFATVFAVSIMDGVLMVRGILGYRQKGHSIDEAIVLGRLTRLRPILMTSTVAILGLLPASLAGGLGSDVQRPLATVIIWGLSSSTLLTLFVVPVFYRIFVPPLPRHDEEADCMV</sequence>
<comment type="subcellular location">
    <subcellularLocation>
        <location evidence="1">Cell membrane</location>
        <topology evidence="1">Multi-pass membrane protein</topology>
    </subcellularLocation>
</comment>
<proteinExistence type="inferred from homology"/>
<dbReference type="RefSeq" id="WP_394850753.1">
    <property type="nucleotide sequence ID" value="NZ_CP089982.1"/>
</dbReference>
<dbReference type="Gene3D" id="3.30.70.1430">
    <property type="entry name" value="Multidrug efflux transporter AcrB pore domain"/>
    <property type="match status" value="2"/>
</dbReference>
<dbReference type="PANTHER" id="PTHR32063">
    <property type="match status" value="1"/>
</dbReference>
<comment type="similarity">
    <text evidence="2">Belongs to the resistance-nodulation-cell division (RND) (TC 2.A.6) family.</text>
</comment>
<feature type="transmembrane region" description="Helical" evidence="8">
    <location>
        <begin position="332"/>
        <end position="354"/>
    </location>
</feature>
<feature type="transmembrane region" description="Helical" evidence="8">
    <location>
        <begin position="469"/>
        <end position="495"/>
    </location>
</feature>
<keyword evidence="6 8" id="KW-1133">Transmembrane helix</keyword>
<dbReference type="Pfam" id="PF00873">
    <property type="entry name" value="ACR_tran"/>
    <property type="match status" value="1"/>
</dbReference>
<keyword evidence="5 8" id="KW-0812">Transmembrane</keyword>
<dbReference type="Gene3D" id="3.30.70.1440">
    <property type="entry name" value="Multidrug efflux transporter AcrB pore domain"/>
    <property type="match status" value="1"/>
</dbReference>
<feature type="transmembrane region" description="Helical" evidence="8">
    <location>
        <begin position="961"/>
        <end position="981"/>
    </location>
</feature>
<feature type="transmembrane region" description="Helical" evidence="8">
    <location>
        <begin position="864"/>
        <end position="883"/>
    </location>
</feature>
<feature type="transmembrane region" description="Helical" evidence="8">
    <location>
        <begin position="440"/>
        <end position="457"/>
    </location>
</feature>
<feature type="transmembrane region" description="Helical" evidence="8">
    <location>
        <begin position="361"/>
        <end position="381"/>
    </location>
</feature>
<keyword evidence="10" id="KW-1185">Reference proteome</keyword>
<dbReference type="SUPFAM" id="SSF82714">
    <property type="entry name" value="Multidrug efflux transporter AcrB TolC docking domain, DN and DC subdomains"/>
    <property type="match status" value="2"/>
</dbReference>
<evidence type="ECO:0000256" key="6">
    <source>
        <dbReference type="ARBA" id="ARBA00022989"/>
    </source>
</evidence>
<name>A0ABZ2KN68_9BACT</name>
<keyword evidence="3" id="KW-0813">Transport</keyword>
<feature type="transmembrane region" description="Helical" evidence="8">
    <location>
        <begin position="993"/>
        <end position="1016"/>
    </location>
</feature>
<dbReference type="Gene3D" id="3.30.70.1320">
    <property type="entry name" value="Multidrug efflux transporter AcrB pore domain like"/>
    <property type="match status" value="1"/>
</dbReference>